<evidence type="ECO:0000313" key="2">
    <source>
        <dbReference type="EMBL" id="RCW92704.1"/>
    </source>
</evidence>
<dbReference type="AlphaFoldDB" id="A0A368ZGS4"/>
<dbReference type="Proteomes" id="UP000253436">
    <property type="component" value="Unassembled WGS sequence"/>
</dbReference>
<comment type="caution">
    <text evidence="2">The sequence shown here is derived from an EMBL/GenBank/DDBJ whole genome shotgun (WGS) entry which is preliminary data.</text>
</comment>
<protein>
    <submittedName>
        <fullName evidence="2">Uncharacterized protein</fullName>
    </submittedName>
</protein>
<proteinExistence type="predicted"/>
<dbReference type="RefSeq" id="WP_114309541.1">
    <property type="nucleotide sequence ID" value="NZ_QPJO01000002.1"/>
</dbReference>
<organism evidence="2 3">
    <name type="scientific">Winogradskyella arenosi</name>
    <dbReference type="NCBI Taxonomy" id="533325"/>
    <lineage>
        <taxon>Bacteria</taxon>
        <taxon>Pseudomonadati</taxon>
        <taxon>Bacteroidota</taxon>
        <taxon>Flavobacteriia</taxon>
        <taxon>Flavobacteriales</taxon>
        <taxon>Flavobacteriaceae</taxon>
        <taxon>Winogradskyella</taxon>
    </lineage>
</organism>
<name>A0A368ZGS4_9FLAO</name>
<feature type="coiled-coil region" evidence="1">
    <location>
        <begin position="46"/>
        <end position="73"/>
    </location>
</feature>
<reference evidence="2 3" key="1">
    <citation type="submission" date="2018-07" db="EMBL/GenBank/DDBJ databases">
        <title>Genomic Encyclopedia of Type Strains, Phase III (KMG-III): the genomes of soil and plant-associated and newly described type strains.</title>
        <authorList>
            <person name="Whitman W."/>
        </authorList>
    </citation>
    <scope>NUCLEOTIDE SEQUENCE [LARGE SCALE GENOMIC DNA]</scope>
    <source>
        <strain evidence="2 3">CECT 7958</strain>
    </source>
</reference>
<evidence type="ECO:0000313" key="3">
    <source>
        <dbReference type="Proteomes" id="UP000253436"/>
    </source>
</evidence>
<sequence>MKTFAIKHIMSEVAKCPSCGSYSKIKVKEGETTYQAVQDEEAFKKIQQLKRAMDKFKMKADQLEKELNELKSKHS</sequence>
<gene>
    <name evidence="2" type="ORF">DFQ08_102736</name>
</gene>
<accession>A0A368ZGS4</accession>
<dbReference type="EMBL" id="QPJO01000002">
    <property type="protein sequence ID" value="RCW92704.1"/>
    <property type="molecule type" value="Genomic_DNA"/>
</dbReference>
<keyword evidence="3" id="KW-1185">Reference proteome</keyword>
<keyword evidence="1" id="KW-0175">Coiled coil</keyword>
<evidence type="ECO:0000256" key="1">
    <source>
        <dbReference type="SAM" id="Coils"/>
    </source>
</evidence>